<dbReference type="SUPFAM" id="SSF53850">
    <property type="entry name" value="Periplasmic binding protein-like II"/>
    <property type="match status" value="1"/>
</dbReference>
<organism evidence="5 6">
    <name type="scientific">Duganella vulcania</name>
    <dbReference type="NCBI Taxonomy" id="2692166"/>
    <lineage>
        <taxon>Bacteria</taxon>
        <taxon>Pseudomonadati</taxon>
        <taxon>Pseudomonadota</taxon>
        <taxon>Betaproteobacteria</taxon>
        <taxon>Burkholderiales</taxon>
        <taxon>Oxalobacteraceae</taxon>
        <taxon>Telluria group</taxon>
        <taxon>Duganella</taxon>
    </lineage>
</organism>
<dbReference type="PROSITE" id="PS51257">
    <property type="entry name" value="PROKAR_LIPOPROTEIN"/>
    <property type="match status" value="1"/>
</dbReference>
<dbReference type="InterPro" id="IPR006059">
    <property type="entry name" value="SBP"/>
</dbReference>
<evidence type="ECO:0000313" key="5">
    <source>
        <dbReference type="EMBL" id="MYM94294.1"/>
    </source>
</evidence>
<dbReference type="PANTHER" id="PTHR43649">
    <property type="entry name" value="ARABINOSE-BINDING PROTEIN-RELATED"/>
    <property type="match status" value="1"/>
</dbReference>
<evidence type="ECO:0000256" key="2">
    <source>
        <dbReference type="ARBA" id="ARBA00008520"/>
    </source>
</evidence>
<sequence>MRFSPVLLALAIAALLSSCAPRREEGVVLKFWAMGREGEVVTALMPEFERTHPGVRVEVQQLPWTAAHEKLLTAFAGDVMPDIFQLGNTWVPEFKAIGALRALDGEVATSQLVTPADYFPGIWDTNIVDGKLWGVPWYVDTRVMFYRRDMLARAGYAKPPQNWADWMKAMTAIKRIVGPDNYAILLPSDEFEPLLALALQQDEPLLRDGGRYGNFRTPGFRRSLQLYADMYAQKLAPLNRITNVYHEFGMGYVSFYISGPWNMGEFKRRLPAEQQDSWMTAILPGPSGPAASVAGGSSLVLAASSKHQRAGWQLIEYLSRTDTMARFHELTGDLPPRRSNWSHPRLAGDKYAQAFGEQLERVKPAPKVPEWEQIATEMRLVTERVTHGELTVEQATVELDAKADHILEKRRWMLARKEGK</sequence>
<proteinExistence type="inferred from homology"/>
<dbReference type="RefSeq" id="WP_161083473.1">
    <property type="nucleotide sequence ID" value="NZ_WWCX01000012.1"/>
</dbReference>
<dbReference type="Gene3D" id="3.40.190.10">
    <property type="entry name" value="Periplasmic binding protein-like II"/>
    <property type="match status" value="2"/>
</dbReference>
<keyword evidence="3" id="KW-0813">Transport</keyword>
<dbReference type="Pfam" id="PF01547">
    <property type="entry name" value="SBP_bac_1"/>
    <property type="match status" value="1"/>
</dbReference>
<evidence type="ECO:0000256" key="3">
    <source>
        <dbReference type="ARBA" id="ARBA00022448"/>
    </source>
</evidence>
<dbReference type="Proteomes" id="UP000447355">
    <property type="component" value="Unassembled WGS sequence"/>
</dbReference>
<evidence type="ECO:0000256" key="1">
    <source>
        <dbReference type="ARBA" id="ARBA00004418"/>
    </source>
</evidence>
<gene>
    <name evidence="5" type="ORF">GTP90_10535</name>
</gene>
<dbReference type="PANTHER" id="PTHR43649:SF34">
    <property type="entry name" value="ABC TRANSPORTER PERIPLASMIC-BINDING PROTEIN YCJN-RELATED"/>
    <property type="match status" value="1"/>
</dbReference>
<evidence type="ECO:0000313" key="6">
    <source>
        <dbReference type="Proteomes" id="UP000447355"/>
    </source>
</evidence>
<comment type="similarity">
    <text evidence="2">Belongs to the bacterial solute-binding protein 1 family.</text>
</comment>
<evidence type="ECO:0000256" key="4">
    <source>
        <dbReference type="ARBA" id="ARBA00022729"/>
    </source>
</evidence>
<dbReference type="InterPro" id="IPR050490">
    <property type="entry name" value="Bact_solute-bd_prot1"/>
</dbReference>
<comment type="caution">
    <text evidence="5">The sequence shown here is derived from an EMBL/GenBank/DDBJ whole genome shotgun (WGS) entry which is preliminary data.</text>
</comment>
<name>A0A845GJ36_9BURK</name>
<dbReference type="GO" id="GO:0042597">
    <property type="term" value="C:periplasmic space"/>
    <property type="evidence" value="ECO:0007669"/>
    <property type="project" value="UniProtKB-SubCell"/>
</dbReference>
<comment type="subcellular location">
    <subcellularLocation>
        <location evidence="1">Periplasm</location>
    </subcellularLocation>
</comment>
<reference evidence="5" key="1">
    <citation type="submission" date="2019-12" db="EMBL/GenBank/DDBJ databases">
        <title>Novel species isolated from a subtropical stream in China.</title>
        <authorList>
            <person name="Lu H."/>
        </authorList>
    </citation>
    <scope>NUCLEOTIDE SEQUENCE [LARGE SCALE GENOMIC DNA]</scope>
    <source>
        <strain evidence="5">FT81W</strain>
    </source>
</reference>
<dbReference type="EMBL" id="WWCX01000012">
    <property type="protein sequence ID" value="MYM94294.1"/>
    <property type="molecule type" value="Genomic_DNA"/>
</dbReference>
<dbReference type="CDD" id="cd14747">
    <property type="entry name" value="PBP2_MalE"/>
    <property type="match status" value="1"/>
</dbReference>
<keyword evidence="4" id="KW-0732">Signal</keyword>
<protein>
    <submittedName>
        <fullName evidence="5">Extracellular solute-binding protein</fullName>
    </submittedName>
</protein>
<accession>A0A845GJ36</accession>
<dbReference type="AlphaFoldDB" id="A0A845GJ36"/>